<evidence type="ECO:0000256" key="11">
    <source>
        <dbReference type="ARBA" id="ARBA00022679"/>
    </source>
</evidence>
<evidence type="ECO:0000256" key="10">
    <source>
        <dbReference type="ARBA" id="ARBA00022605"/>
    </source>
</evidence>
<evidence type="ECO:0000256" key="12">
    <source>
        <dbReference type="ARBA" id="ARBA00022898"/>
    </source>
</evidence>
<dbReference type="Proteomes" id="UP000308149">
    <property type="component" value="Chromosome"/>
</dbReference>
<keyword evidence="23" id="KW-1185">Reference proteome</keyword>
<comment type="function">
    <text evidence="2">Acts on leucine, isoleucine and valine.</text>
</comment>
<dbReference type="PANTHER" id="PTHR11825:SF44">
    <property type="entry name" value="BRANCHED-CHAIN-AMINO-ACID AMINOTRANSFERASE"/>
    <property type="match status" value="1"/>
</dbReference>
<comment type="cofactor">
    <cofactor evidence="1 19">
        <name>pyridoxal 5'-phosphate</name>
        <dbReference type="ChEBI" id="CHEBI:597326"/>
    </cofactor>
</comment>
<keyword evidence="10 20" id="KW-0028">Amino-acid biosynthesis</keyword>
<dbReference type="CDD" id="cd01557">
    <property type="entry name" value="BCAT_beta_family"/>
    <property type="match status" value="1"/>
</dbReference>
<comment type="pathway">
    <text evidence="5 21">Amino-acid biosynthesis; L-leucine biosynthesis; L-leucine from 3-methyl-2-oxobutanoate: step 4/4.</text>
</comment>
<dbReference type="InterPro" id="IPR018300">
    <property type="entry name" value="Aminotrans_IV_CS"/>
</dbReference>
<dbReference type="GO" id="GO:0052656">
    <property type="term" value="F:L-isoleucine-2-oxoglutarate transaminase activity"/>
    <property type="evidence" value="ECO:0007669"/>
    <property type="project" value="RHEA"/>
</dbReference>
<evidence type="ECO:0000256" key="7">
    <source>
        <dbReference type="ARBA" id="ARBA00013053"/>
    </source>
</evidence>
<dbReference type="SUPFAM" id="SSF56752">
    <property type="entry name" value="D-aminoacid aminotransferase-like PLP-dependent enzymes"/>
    <property type="match status" value="1"/>
</dbReference>
<keyword evidence="12 19" id="KW-0663">Pyridoxal phosphate</keyword>
<dbReference type="GO" id="GO:0009099">
    <property type="term" value="P:L-valine biosynthetic process"/>
    <property type="evidence" value="ECO:0007669"/>
    <property type="project" value="UniProtKB-UniPathway"/>
</dbReference>
<dbReference type="GO" id="GO:0009098">
    <property type="term" value="P:L-leucine biosynthetic process"/>
    <property type="evidence" value="ECO:0007669"/>
    <property type="project" value="UniProtKB-UniPathway"/>
</dbReference>
<dbReference type="PIRSF" id="PIRSF006468">
    <property type="entry name" value="BCAT1"/>
    <property type="match status" value="1"/>
</dbReference>
<dbReference type="InterPro" id="IPR043131">
    <property type="entry name" value="BCAT-like_N"/>
</dbReference>
<evidence type="ECO:0000256" key="3">
    <source>
        <dbReference type="ARBA" id="ARBA00004824"/>
    </source>
</evidence>
<comment type="catalytic activity">
    <reaction evidence="16 20">
        <text>L-leucine + 2-oxoglutarate = 4-methyl-2-oxopentanoate + L-glutamate</text>
        <dbReference type="Rhea" id="RHEA:18321"/>
        <dbReference type="ChEBI" id="CHEBI:16810"/>
        <dbReference type="ChEBI" id="CHEBI:17865"/>
        <dbReference type="ChEBI" id="CHEBI:29985"/>
        <dbReference type="ChEBI" id="CHEBI:57427"/>
        <dbReference type="EC" id="2.6.1.42"/>
    </reaction>
</comment>
<evidence type="ECO:0000256" key="8">
    <source>
        <dbReference type="ARBA" id="ARBA00018179"/>
    </source>
</evidence>
<feature type="modified residue" description="N6-(pyridoxal phosphate)lysine" evidence="17">
    <location>
        <position position="207"/>
    </location>
</feature>
<gene>
    <name evidence="22" type="ORF">FHQ07_11340</name>
</gene>
<evidence type="ECO:0000256" key="1">
    <source>
        <dbReference type="ARBA" id="ARBA00001933"/>
    </source>
</evidence>
<keyword evidence="13 20" id="KW-0100">Branched-chain amino acid biosynthesis</keyword>
<evidence type="ECO:0000313" key="22">
    <source>
        <dbReference type="EMBL" id="QDA57858.1"/>
    </source>
</evidence>
<dbReference type="InterPro" id="IPR001544">
    <property type="entry name" value="Aminotrans_IV"/>
</dbReference>
<evidence type="ECO:0000256" key="9">
    <source>
        <dbReference type="ARBA" id="ARBA00022576"/>
    </source>
</evidence>
<evidence type="ECO:0000256" key="17">
    <source>
        <dbReference type="PIRSR" id="PIRSR006468-1"/>
    </source>
</evidence>
<sequence length="368" mass="39697">MNAPAAAPLAYQVALSDHARSAEQRAAILAGELGFGRHFTDHMVAIQWDKANGWHDARVHAYGPLALDPAASVLHYGQEIFEGIKAYRHADGSIWTFRPDANGARLQRSAARLTLPQLPVAEFTESLRQLIAVDHAWVPSAAESSLYFRPFMIATEAFLGMRAAQAAAYYVIASPAGAYFAKGVAPVSIWLSEDYARAAKGGTGAAKCGGNYAASLLPQMEAQALGCSQVLFLDPVEGKYLEELGGMNVFLVYRDGRIVTPALSGSILEGITRESILQLARDRGLQVEERKVSVDEWKDGVVSGEISEVFACGTAAVITPIGQLKGKDFAVGDIDAPAGEVTMAIRKELTDIQYGRVPDRHGWLVRLR</sequence>
<evidence type="ECO:0000256" key="5">
    <source>
        <dbReference type="ARBA" id="ARBA00005072"/>
    </source>
</evidence>
<dbReference type="InterPro" id="IPR005786">
    <property type="entry name" value="B_amino_transII"/>
</dbReference>
<dbReference type="PANTHER" id="PTHR11825">
    <property type="entry name" value="SUBGROUP IIII AMINOTRANSFERASE"/>
    <property type="match status" value="1"/>
</dbReference>
<dbReference type="EC" id="2.6.1.42" evidence="7 20"/>
<evidence type="ECO:0000256" key="15">
    <source>
        <dbReference type="ARBA" id="ARBA00048798"/>
    </source>
</evidence>
<dbReference type="NCBIfam" id="TIGR01123">
    <property type="entry name" value="ilvE_II"/>
    <property type="match status" value="1"/>
</dbReference>
<dbReference type="NCBIfam" id="NF009897">
    <property type="entry name" value="PRK13357.1"/>
    <property type="match status" value="1"/>
</dbReference>
<dbReference type="PROSITE" id="PS00770">
    <property type="entry name" value="AA_TRANSFER_CLASS_4"/>
    <property type="match status" value="1"/>
</dbReference>
<reference evidence="22 23" key="1">
    <citation type="submission" date="2019-06" db="EMBL/GenBank/DDBJ databases">
        <title>Thermomonas aquatica sp. nov., isolated from an industrial wastewater treatment plant.</title>
        <authorList>
            <person name="Jeon J.H."/>
            <person name="Park D.-S."/>
        </authorList>
    </citation>
    <scope>NUCLEOTIDE SEQUENCE [LARGE SCALE GENOMIC DNA]</scope>
    <source>
        <strain evidence="22 23">SY21</strain>
    </source>
</reference>
<evidence type="ECO:0000256" key="13">
    <source>
        <dbReference type="ARBA" id="ARBA00023304"/>
    </source>
</evidence>
<comment type="pathway">
    <text evidence="4 21">Amino-acid biosynthesis; L-valine biosynthesis; L-valine from pyruvate: step 4/4.</text>
</comment>
<keyword evidence="9 20" id="KW-0032">Aminotransferase</keyword>
<comment type="similarity">
    <text evidence="6 18">Belongs to the class-IV pyridoxal-phosphate-dependent aminotransferase family.</text>
</comment>
<dbReference type="OrthoDB" id="9804984at2"/>
<evidence type="ECO:0000256" key="6">
    <source>
        <dbReference type="ARBA" id="ARBA00009320"/>
    </source>
</evidence>
<evidence type="ECO:0000256" key="14">
    <source>
        <dbReference type="ARBA" id="ARBA00048212"/>
    </source>
</evidence>
<accession>A0A5B7ZSG4</accession>
<dbReference type="UniPathway" id="UPA00048">
    <property type="reaction ID" value="UER00073"/>
</dbReference>
<dbReference type="EMBL" id="CP040871">
    <property type="protein sequence ID" value="QDA57858.1"/>
    <property type="molecule type" value="Genomic_DNA"/>
</dbReference>
<dbReference type="GO" id="GO:0009097">
    <property type="term" value="P:isoleucine biosynthetic process"/>
    <property type="evidence" value="ECO:0007669"/>
    <property type="project" value="UniProtKB-UniPathway"/>
</dbReference>
<dbReference type="InterPro" id="IPR033939">
    <property type="entry name" value="BCAT_family"/>
</dbReference>
<evidence type="ECO:0000313" key="23">
    <source>
        <dbReference type="Proteomes" id="UP000308149"/>
    </source>
</evidence>
<dbReference type="KEGG" id="thes:FHQ07_11340"/>
<dbReference type="UniPathway" id="UPA00049">
    <property type="reaction ID" value="UER00062"/>
</dbReference>
<dbReference type="Pfam" id="PF01063">
    <property type="entry name" value="Aminotran_4"/>
    <property type="match status" value="1"/>
</dbReference>
<evidence type="ECO:0000256" key="2">
    <source>
        <dbReference type="ARBA" id="ARBA00003109"/>
    </source>
</evidence>
<evidence type="ECO:0000256" key="19">
    <source>
        <dbReference type="RuleBase" id="RU004516"/>
    </source>
</evidence>
<name>A0A5B7ZSG4_9GAMM</name>
<evidence type="ECO:0000256" key="21">
    <source>
        <dbReference type="RuleBase" id="RU004519"/>
    </source>
</evidence>
<comment type="pathway">
    <text evidence="3 21">Amino-acid biosynthesis; L-isoleucine biosynthesis; L-isoleucine from 2-oxobutanoate: step 4/4.</text>
</comment>
<comment type="catalytic activity">
    <reaction evidence="14 20">
        <text>L-valine + 2-oxoglutarate = 3-methyl-2-oxobutanoate + L-glutamate</text>
        <dbReference type="Rhea" id="RHEA:24813"/>
        <dbReference type="ChEBI" id="CHEBI:11851"/>
        <dbReference type="ChEBI" id="CHEBI:16810"/>
        <dbReference type="ChEBI" id="CHEBI:29985"/>
        <dbReference type="ChEBI" id="CHEBI:57762"/>
        <dbReference type="EC" id="2.6.1.42"/>
    </reaction>
</comment>
<evidence type="ECO:0000256" key="16">
    <source>
        <dbReference type="ARBA" id="ARBA00049229"/>
    </source>
</evidence>
<dbReference type="InterPro" id="IPR036038">
    <property type="entry name" value="Aminotransferase-like"/>
</dbReference>
<dbReference type="Gene3D" id="3.30.470.10">
    <property type="match status" value="1"/>
</dbReference>
<protein>
    <recommendedName>
        <fullName evidence="8 20">Branched-chain-amino-acid aminotransferase</fullName>
        <ecNumber evidence="7 20">2.6.1.42</ecNumber>
    </recommendedName>
</protein>
<dbReference type="InterPro" id="IPR043132">
    <property type="entry name" value="BCAT-like_C"/>
</dbReference>
<evidence type="ECO:0000256" key="20">
    <source>
        <dbReference type="RuleBase" id="RU004517"/>
    </source>
</evidence>
<evidence type="ECO:0000256" key="4">
    <source>
        <dbReference type="ARBA" id="ARBA00004931"/>
    </source>
</evidence>
<dbReference type="AlphaFoldDB" id="A0A5B7ZSG4"/>
<organism evidence="22 23">
    <name type="scientific">Thermomonas aquatica</name>
    <dbReference type="NCBI Taxonomy" id="2202149"/>
    <lineage>
        <taxon>Bacteria</taxon>
        <taxon>Pseudomonadati</taxon>
        <taxon>Pseudomonadota</taxon>
        <taxon>Gammaproteobacteria</taxon>
        <taxon>Lysobacterales</taxon>
        <taxon>Lysobacteraceae</taxon>
        <taxon>Thermomonas</taxon>
    </lineage>
</organism>
<dbReference type="GO" id="GO:0052654">
    <property type="term" value="F:L-leucine-2-oxoglutarate transaminase activity"/>
    <property type="evidence" value="ECO:0007669"/>
    <property type="project" value="RHEA"/>
</dbReference>
<dbReference type="Gene3D" id="3.20.10.10">
    <property type="entry name" value="D-amino Acid Aminotransferase, subunit A, domain 2"/>
    <property type="match status" value="1"/>
</dbReference>
<keyword evidence="11 20" id="KW-0808">Transferase</keyword>
<evidence type="ECO:0000256" key="18">
    <source>
        <dbReference type="RuleBase" id="RU004106"/>
    </source>
</evidence>
<dbReference type="UniPathway" id="UPA00047">
    <property type="reaction ID" value="UER00058"/>
</dbReference>
<comment type="catalytic activity">
    <reaction evidence="15 20">
        <text>L-isoleucine + 2-oxoglutarate = (S)-3-methyl-2-oxopentanoate + L-glutamate</text>
        <dbReference type="Rhea" id="RHEA:24801"/>
        <dbReference type="ChEBI" id="CHEBI:16810"/>
        <dbReference type="ChEBI" id="CHEBI:29985"/>
        <dbReference type="ChEBI" id="CHEBI:35146"/>
        <dbReference type="ChEBI" id="CHEBI:58045"/>
        <dbReference type="EC" id="2.6.1.42"/>
    </reaction>
</comment>
<proteinExistence type="inferred from homology"/>
<dbReference type="RefSeq" id="WP_139716908.1">
    <property type="nucleotide sequence ID" value="NZ_CP040871.1"/>
</dbReference>
<dbReference type="GO" id="GO:0052655">
    <property type="term" value="F:L-valine-2-oxoglutarate transaminase activity"/>
    <property type="evidence" value="ECO:0007669"/>
    <property type="project" value="RHEA"/>
</dbReference>